<organism evidence="1 2">
    <name type="scientific">Carnegiea gigantea</name>
    <dbReference type="NCBI Taxonomy" id="171969"/>
    <lineage>
        <taxon>Eukaryota</taxon>
        <taxon>Viridiplantae</taxon>
        <taxon>Streptophyta</taxon>
        <taxon>Embryophyta</taxon>
        <taxon>Tracheophyta</taxon>
        <taxon>Spermatophyta</taxon>
        <taxon>Magnoliopsida</taxon>
        <taxon>eudicotyledons</taxon>
        <taxon>Gunneridae</taxon>
        <taxon>Pentapetalae</taxon>
        <taxon>Caryophyllales</taxon>
        <taxon>Cactineae</taxon>
        <taxon>Cactaceae</taxon>
        <taxon>Cactoideae</taxon>
        <taxon>Echinocereeae</taxon>
        <taxon>Carnegiea</taxon>
    </lineage>
</organism>
<dbReference type="EMBL" id="JAKOGI010001543">
    <property type="protein sequence ID" value="KAJ8425104.1"/>
    <property type="molecule type" value="Genomic_DNA"/>
</dbReference>
<protein>
    <submittedName>
        <fullName evidence="1">Uncharacterized protein</fullName>
    </submittedName>
</protein>
<reference evidence="1" key="1">
    <citation type="submission" date="2022-04" db="EMBL/GenBank/DDBJ databases">
        <title>Carnegiea gigantea Genome sequencing and assembly v2.</title>
        <authorList>
            <person name="Copetti D."/>
            <person name="Sanderson M.J."/>
            <person name="Burquez A."/>
            <person name="Wojciechowski M.F."/>
        </authorList>
    </citation>
    <scope>NUCLEOTIDE SEQUENCE</scope>
    <source>
        <strain evidence="1">SGP5-SGP5p</strain>
        <tissue evidence="1">Aerial part</tissue>
    </source>
</reference>
<accession>A0A9Q1JJ90</accession>
<keyword evidence="2" id="KW-1185">Reference proteome</keyword>
<dbReference type="Proteomes" id="UP001153076">
    <property type="component" value="Unassembled WGS sequence"/>
</dbReference>
<dbReference type="AlphaFoldDB" id="A0A9Q1JJ90"/>
<name>A0A9Q1JJ90_9CARY</name>
<evidence type="ECO:0000313" key="1">
    <source>
        <dbReference type="EMBL" id="KAJ8425104.1"/>
    </source>
</evidence>
<proteinExistence type="predicted"/>
<gene>
    <name evidence="1" type="ORF">Cgig2_032217</name>
</gene>
<sequence>MARLPRTSKLGSEFFKINLFLAFQHSHKMARKSPKSSYSRWSLTSMMQSAQYLVVQRSGSMPSQICKAIEHSSRACVSVSSGCPQTPQAMEKPGMREDMFRAVGREPTHARQPNMFIRGGMLHSKEPSKVCVPRKKMNRSRHMHHQGAYDRALSASQTSSSFTPPQTLSSSTAGKCSLLLYSLIFPSSSSSFYFFSVSQTPWDRIRALSCVWGGLKGCTHGAAAAATVPTAQTPCALLFFSFSVSNSPCGPV</sequence>
<comment type="caution">
    <text evidence="1">The sequence shown here is derived from an EMBL/GenBank/DDBJ whole genome shotgun (WGS) entry which is preliminary data.</text>
</comment>
<evidence type="ECO:0000313" key="2">
    <source>
        <dbReference type="Proteomes" id="UP001153076"/>
    </source>
</evidence>